<dbReference type="EMBL" id="JRKL02000252">
    <property type="protein sequence ID" value="KAF3973351.1"/>
    <property type="molecule type" value="Genomic_DNA"/>
</dbReference>
<organism evidence="1 2">
    <name type="scientific">Castanea mollissima</name>
    <name type="common">Chinese chestnut</name>
    <dbReference type="NCBI Taxonomy" id="60419"/>
    <lineage>
        <taxon>Eukaryota</taxon>
        <taxon>Viridiplantae</taxon>
        <taxon>Streptophyta</taxon>
        <taxon>Embryophyta</taxon>
        <taxon>Tracheophyta</taxon>
        <taxon>Spermatophyta</taxon>
        <taxon>Magnoliopsida</taxon>
        <taxon>eudicotyledons</taxon>
        <taxon>Gunneridae</taxon>
        <taxon>Pentapetalae</taxon>
        <taxon>rosids</taxon>
        <taxon>fabids</taxon>
        <taxon>Fagales</taxon>
        <taxon>Fagaceae</taxon>
        <taxon>Castanea</taxon>
    </lineage>
</organism>
<keyword evidence="2" id="KW-1185">Reference proteome</keyword>
<comment type="caution">
    <text evidence="1">The sequence shown here is derived from an EMBL/GenBank/DDBJ whole genome shotgun (WGS) entry which is preliminary data.</text>
</comment>
<name>A0A8J4RZS2_9ROSI</name>
<dbReference type="AlphaFoldDB" id="A0A8J4RZS2"/>
<proteinExistence type="predicted"/>
<accession>A0A8J4RZS2</accession>
<evidence type="ECO:0000313" key="2">
    <source>
        <dbReference type="Proteomes" id="UP000737018"/>
    </source>
</evidence>
<sequence length="69" mass="7766">MKIFDRLQFINLADSSNLIISPDFTGVPNLKKLVLAGLAVTGFRDKLVNYLGDYLVLFLEVKFPHGLKK</sequence>
<dbReference type="OrthoDB" id="1733683at2759"/>
<evidence type="ECO:0000313" key="1">
    <source>
        <dbReference type="EMBL" id="KAF3973351.1"/>
    </source>
</evidence>
<reference evidence="1" key="1">
    <citation type="submission" date="2020-03" db="EMBL/GenBank/DDBJ databases">
        <title>Castanea mollissima Vanexum genome sequencing.</title>
        <authorList>
            <person name="Staton M."/>
        </authorList>
    </citation>
    <scope>NUCLEOTIDE SEQUENCE</scope>
    <source>
        <tissue evidence="1">Leaf</tissue>
    </source>
</reference>
<dbReference type="Proteomes" id="UP000737018">
    <property type="component" value="Unassembled WGS sequence"/>
</dbReference>
<protein>
    <submittedName>
        <fullName evidence="1">Uncharacterized protein</fullName>
    </submittedName>
</protein>
<gene>
    <name evidence="1" type="ORF">CMV_003210</name>
</gene>